<evidence type="ECO:0000313" key="2">
    <source>
        <dbReference type="Proteomes" id="UP000672657"/>
    </source>
</evidence>
<evidence type="ECO:0000313" key="1">
    <source>
        <dbReference type="EMBL" id="CAG2150830.1"/>
    </source>
</evidence>
<gene>
    <name evidence="1" type="ORF">LMG26411_03820</name>
</gene>
<dbReference type="Proteomes" id="UP000672657">
    <property type="component" value="Unassembled WGS sequence"/>
</dbReference>
<keyword evidence="2" id="KW-1185">Reference proteome</keyword>
<evidence type="ECO:0008006" key="3">
    <source>
        <dbReference type="Google" id="ProtNLM"/>
    </source>
</evidence>
<accession>A0ABM8TJS8</accession>
<dbReference type="RefSeq" id="WP_211954830.1">
    <property type="nucleotide sequence ID" value="NZ_CAJPVI010000023.1"/>
</dbReference>
<name>A0ABM8TJS8_9BURK</name>
<sequence length="110" mass="11811">MPATATPTLQLDLRLAASDLFGAMEWVLANARRTGLALQQLRFDANARHRVSATLTAADTDLLHLFVRRLGNGADVEVLMADFGDDDLDEAVDRSPAALPAFMPAVALHA</sequence>
<comment type="caution">
    <text evidence="1">The sequence shown here is derived from an EMBL/GenBank/DDBJ whole genome shotgun (WGS) entry which is preliminary data.</text>
</comment>
<dbReference type="EMBL" id="CAJPVI010000023">
    <property type="protein sequence ID" value="CAG2150830.1"/>
    <property type="molecule type" value="Genomic_DNA"/>
</dbReference>
<reference evidence="1 2" key="1">
    <citation type="submission" date="2021-03" db="EMBL/GenBank/DDBJ databases">
        <authorList>
            <person name="Peeters C."/>
        </authorList>
    </citation>
    <scope>NUCLEOTIDE SEQUENCE [LARGE SCALE GENOMIC DNA]</scope>
    <source>
        <strain evidence="1 2">LMG 26411</strain>
    </source>
</reference>
<protein>
    <recommendedName>
        <fullName evidence="3">AsnC family transcriptional regulator</fullName>
    </recommendedName>
</protein>
<organism evidence="1 2">
    <name type="scientific">Cupriavidus numazuensis</name>
    <dbReference type="NCBI Taxonomy" id="221992"/>
    <lineage>
        <taxon>Bacteria</taxon>
        <taxon>Pseudomonadati</taxon>
        <taxon>Pseudomonadota</taxon>
        <taxon>Betaproteobacteria</taxon>
        <taxon>Burkholderiales</taxon>
        <taxon>Burkholderiaceae</taxon>
        <taxon>Cupriavidus</taxon>
    </lineage>
</organism>
<proteinExistence type="predicted"/>